<protein>
    <submittedName>
        <fullName evidence="2">Uncharacterized protein</fullName>
    </submittedName>
</protein>
<dbReference type="Proteomes" id="UP000176339">
    <property type="component" value="Unassembled WGS sequence"/>
</dbReference>
<comment type="caution">
    <text evidence="2">The sequence shown here is derived from an EMBL/GenBank/DDBJ whole genome shotgun (WGS) entry which is preliminary data.</text>
</comment>
<feature type="transmembrane region" description="Helical" evidence="1">
    <location>
        <begin position="131"/>
        <end position="148"/>
    </location>
</feature>
<keyword evidence="1" id="KW-1133">Transmembrane helix</keyword>
<keyword evidence="1" id="KW-0812">Transmembrane</keyword>
<feature type="transmembrane region" description="Helical" evidence="1">
    <location>
        <begin position="160"/>
        <end position="177"/>
    </location>
</feature>
<feature type="transmembrane region" description="Helical" evidence="1">
    <location>
        <begin position="107"/>
        <end position="125"/>
    </location>
</feature>
<proteinExistence type="predicted"/>
<gene>
    <name evidence="2" type="ORF">A2846_04645</name>
</gene>
<keyword evidence="1" id="KW-0472">Membrane</keyword>
<evidence type="ECO:0000313" key="2">
    <source>
        <dbReference type="EMBL" id="OGE84246.1"/>
    </source>
</evidence>
<feature type="transmembrane region" description="Helical" evidence="1">
    <location>
        <begin position="35"/>
        <end position="56"/>
    </location>
</feature>
<feature type="transmembrane region" description="Helical" evidence="1">
    <location>
        <begin position="235"/>
        <end position="255"/>
    </location>
</feature>
<feature type="transmembrane region" description="Helical" evidence="1">
    <location>
        <begin position="76"/>
        <end position="95"/>
    </location>
</feature>
<name>A0A1F5P2X8_9BACT</name>
<dbReference type="EMBL" id="MFEN01000021">
    <property type="protein sequence ID" value="OGE84246.1"/>
    <property type="molecule type" value="Genomic_DNA"/>
</dbReference>
<reference evidence="2 3" key="1">
    <citation type="journal article" date="2016" name="Nat. Commun.">
        <title>Thousands of microbial genomes shed light on interconnected biogeochemical processes in an aquifer system.</title>
        <authorList>
            <person name="Anantharaman K."/>
            <person name="Brown C.T."/>
            <person name="Hug L.A."/>
            <person name="Sharon I."/>
            <person name="Castelle C.J."/>
            <person name="Probst A.J."/>
            <person name="Thomas B.C."/>
            <person name="Singh A."/>
            <person name="Wilkins M.J."/>
            <person name="Karaoz U."/>
            <person name="Brodie E.L."/>
            <person name="Williams K.H."/>
            <person name="Hubbard S.S."/>
            <person name="Banfield J.F."/>
        </authorList>
    </citation>
    <scope>NUCLEOTIDE SEQUENCE [LARGE SCALE GENOMIC DNA]</scope>
</reference>
<evidence type="ECO:0000256" key="1">
    <source>
        <dbReference type="SAM" id="Phobius"/>
    </source>
</evidence>
<organism evidence="2 3">
    <name type="scientific">Candidatus Doudnabacteria bacterium RIFCSPHIGHO2_01_FULL_49_9</name>
    <dbReference type="NCBI Taxonomy" id="1817827"/>
    <lineage>
        <taxon>Bacteria</taxon>
        <taxon>Candidatus Doudnaibacteriota</taxon>
    </lineage>
</organism>
<dbReference type="AlphaFoldDB" id="A0A1F5P2X8"/>
<sequence>MTFIAPLLLASAIFSLIASFLHLSSIARGKNGHPILGIFFTWSVTSFWVILAYFVYQNGTIGESLLAMIDSPDFRRYVGILAGVLTIIEFVPYIYSIVKGKTKPERASWSIWALVTAIGLASFYSSGARETIWMLVAYVAATITVSLLSIRYGVGGWTKFDRYIIFSCALCLVVWWLTGSPLIALAMTITIDALAALPTIRKTYYHPESEDRLAWVISLSAGGLNLLAVEKWDFAHASYPIYLFIMIGIVTELILRPRHRRHRAHILEEKRV</sequence>
<evidence type="ECO:0000313" key="3">
    <source>
        <dbReference type="Proteomes" id="UP000176339"/>
    </source>
</evidence>
<feature type="transmembrane region" description="Helical" evidence="1">
    <location>
        <begin position="6"/>
        <end position="23"/>
    </location>
</feature>
<accession>A0A1F5P2X8</accession>